<comment type="caution">
    <text evidence="3">The sequence shown here is derived from an EMBL/GenBank/DDBJ whole genome shotgun (WGS) entry which is preliminary data.</text>
</comment>
<protein>
    <recommendedName>
        <fullName evidence="2">LssY-like C-terminal domain-containing protein</fullName>
    </recommendedName>
</protein>
<evidence type="ECO:0000313" key="3">
    <source>
        <dbReference type="EMBL" id="TXS92067.1"/>
    </source>
</evidence>
<name>A0A5C8ZX63_9GAMM</name>
<keyword evidence="1" id="KW-0732">Signal</keyword>
<feature type="signal peptide" evidence="1">
    <location>
        <begin position="1"/>
        <end position="21"/>
    </location>
</feature>
<evidence type="ECO:0000313" key="4">
    <source>
        <dbReference type="Proteomes" id="UP000321039"/>
    </source>
</evidence>
<feature type="domain" description="LssY-like C-terminal" evidence="2">
    <location>
        <begin position="218"/>
        <end position="390"/>
    </location>
</feature>
<reference evidence="3 4" key="1">
    <citation type="submission" date="2019-08" db="EMBL/GenBank/DDBJ databases">
        <title>Parahaliea maris sp. nov., isolated from the surface seawater.</title>
        <authorList>
            <person name="Liu Y."/>
        </authorList>
    </citation>
    <scope>NUCLEOTIDE SEQUENCE [LARGE SCALE GENOMIC DNA]</scope>
    <source>
        <strain evidence="3 4">HSLHS9</strain>
    </source>
</reference>
<proteinExistence type="predicted"/>
<keyword evidence="4" id="KW-1185">Reference proteome</keyword>
<evidence type="ECO:0000259" key="2">
    <source>
        <dbReference type="Pfam" id="PF14067"/>
    </source>
</evidence>
<organism evidence="3 4">
    <name type="scientific">Parahaliea maris</name>
    <dbReference type="NCBI Taxonomy" id="2716870"/>
    <lineage>
        <taxon>Bacteria</taxon>
        <taxon>Pseudomonadati</taxon>
        <taxon>Pseudomonadota</taxon>
        <taxon>Gammaproteobacteria</taxon>
        <taxon>Cellvibrionales</taxon>
        <taxon>Halieaceae</taxon>
        <taxon>Parahaliea</taxon>
    </lineage>
</organism>
<dbReference type="PROSITE" id="PS51257">
    <property type="entry name" value="PROKAR_LIPOPROTEIN"/>
    <property type="match status" value="1"/>
</dbReference>
<feature type="chain" id="PRO_5022897775" description="LssY-like C-terminal domain-containing protein" evidence="1">
    <location>
        <begin position="22"/>
        <end position="451"/>
    </location>
</feature>
<dbReference type="EMBL" id="VRZA01000005">
    <property type="protein sequence ID" value="TXS92067.1"/>
    <property type="molecule type" value="Genomic_DNA"/>
</dbReference>
<dbReference type="Pfam" id="PF14067">
    <property type="entry name" value="LssY_C"/>
    <property type="match status" value="1"/>
</dbReference>
<dbReference type="InterPro" id="IPR025902">
    <property type="entry name" value="LssY-like-C_dom"/>
</dbReference>
<sequence>MKLIRPSLRLPALLLALLLGACSSYHPGKSSAPIENDIRTQSKHGLTVSTTLLSDQQAASIYGVNLDDFGLQAIWLRIENRSDHSHWLLVAALDPDYFAPGEAAAMFQPQFAAKDDERINNQFHRLAMPLKSTAGSVNEGYVLAPRHEGGRYMAVTLVGEEHAVHFDFSVTLPDGTFDFERLEPDKIYAGQVRDDLNQAQLRERLRALPCCTASDEGADAGDPLNLVVLGDVGDVLSALSRAGWSHTHRIDMHTVRRLVGAAVSGAAYPVAPISPLYLFGRPQDLALQRARNTILQRNHVRLWLAPFLFEGKSVWVGQVSRDVSIKPTTLSPNLVTHVIDPNVDESREHLLQSLIVAGVVKRFAFVGGVGLSSPDAPAANLTEDPYYTDGLRLVAQISGRETTPMGSIHFLPWQDSPDPLAPVQQRECGAEGCTVLRPPELQAELPGEPDR</sequence>
<dbReference type="AlphaFoldDB" id="A0A5C8ZX63"/>
<dbReference type="RefSeq" id="WP_148069306.1">
    <property type="nucleotide sequence ID" value="NZ_VRZA01000005.1"/>
</dbReference>
<dbReference type="Proteomes" id="UP000321039">
    <property type="component" value="Unassembled WGS sequence"/>
</dbReference>
<accession>A0A5C8ZX63</accession>
<gene>
    <name evidence="3" type="ORF">FV139_15185</name>
</gene>
<evidence type="ECO:0000256" key="1">
    <source>
        <dbReference type="SAM" id="SignalP"/>
    </source>
</evidence>